<evidence type="ECO:0000259" key="1">
    <source>
        <dbReference type="PROSITE" id="PS50006"/>
    </source>
</evidence>
<accession>A0ABS8D893</accession>
<dbReference type="EMBL" id="JAJBZT010000005">
    <property type="protein sequence ID" value="MCB6183858.1"/>
    <property type="molecule type" value="Genomic_DNA"/>
</dbReference>
<evidence type="ECO:0000313" key="2">
    <source>
        <dbReference type="EMBL" id="MCB6183858.1"/>
    </source>
</evidence>
<sequence>MAKLILSLDGAELREIPLTGSRITIGRKPHNQIVLNNLAVSGEHALLIRNRNEYVLEDRQSTNGTFVNGQPVSKVRLNNHDTIGIARYRLRYVDDTAYKPQAGQFENTVLIAPMSTTSHSDAPRKAVAVAPAPVVTPPPLESLTEPPSLPPQKAQIEAKVVIANGPNAGKELVISKNFVTLGKPGFQVAVISRRPQGFFLTHVEGAQHPIVNGESIGTQAFELSTQDEIELAGIVLRFVMTSRI</sequence>
<dbReference type="InterPro" id="IPR008984">
    <property type="entry name" value="SMAD_FHA_dom_sf"/>
</dbReference>
<proteinExistence type="predicted"/>
<dbReference type="CDD" id="cd00060">
    <property type="entry name" value="FHA"/>
    <property type="match status" value="1"/>
</dbReference>
<dbReference type="Proteomes" id="UP001165395">
    <property type="component" value="Unassembled WGS sequence"/>
</dbReference>
<reference evidence="2" key="1">
    <citation type="submission" date="2021-10" db="EMBL/GenBank/DDBJ databases">
        <title>The complete genome sequence of Leeia sp. TBRC 13508.</title>
        <authorList>
            <person name="Charoenyingcharoen P."/>
            <person name="Yukphan P."/>
        </authorList>
    </citation>
    <scope>NUCLEOTIDE SEQUENCE</scope>
    <source>
        <strain evidence="2">TBRC 13508</strain>
    </source>
</reference>
<dbReference type="RefSeq" id="WP_227180640.1">
    <property type="nucleotide sequence ID" value="NZ_JAJBZT010000005.1"/>
</dbReference>
<evidence type="ECO:0000313" key="3">
    <source>
        <dbReference type="Proteomes" id="UP001165395"/>
    </source>
</evidence>
<organism evidence="2 3">
    <name type="scientific">Leeia speluncae</name>
    <dbReference type="NCBI Taxonomy" id="2884804"/>
    <lineage>
        <taxon>Bacteria</taxon>
        <taxon>Pseudomonadati</taxon>
        <taxon>Pseudomonadota</taxon>
        <taxon>Betaproteobacteria</taxon>
        <taxon>Neisseriales</taxon>
        <taxon>Leeiaceae</taxon>
        <taxon>Leeia</taxon>
    </lineage>
</organism>
<dbReference type="SUPFAM" id="SSF49879">
    <property type="entry name" value="SMAD/FHA domain"/>
    <property type="match status" value="2"/>
</dbReference>
<dbReference type="PROSITE" id="PS50006">
    <property type="entry name" value="FHA_DOMAIN"/>
    <property type="match status" value="1"/>
</dbReference>
<dbReference type="Pfam" id="PF00498">
    <property type="entry name" value="FHA"/>
    <property type="match status" value="1"/>
</dbReference>
<feature type="domain" description="FHA" evidence="1">
    <location>
        <begin position="23"/>
        <end position="72"/>
    </location>
</feature>
<dbReference type="Gene3D" id="2.60.200.20">
    <property type="match status" value="1"/>
</dbReference>
<dbReference type="SMART" id="SM00240">
    <property type="entry name" value="FHA"/>
    <property type="match status" value="1"/>
</dbReference>
<protein>
    <submittedName>
        <fullName evidence="2">FHA domain-containing protein</fullName>
    </submittedName>
</protein>
<comment type="caution">
    <text evidence="2">The sequence shown here is derived from an EMBL/GenBank/DDBJ whole genome shotgun (WGS) entry which is preliminary data.</text>
</comment>
<gene>
    <name evidence="2" type="ORF">LIN78_09895</name>
</gene>
<name>A0ABS8D893_9NEIS</name>
<dbReference type="InterPro" id="IPR000253">
    <property type="entry name" value="FHA_dom"/>
</dbReference>
<keyword evidence="3" id="KW-1185">Reference proteome</keyword>